<dbReference type="AlphaFoldDB" id="S7UTW1"/>
<feature type="transmembrane region" description="Helical" evidence="1">
    <location>
        <begin position="63"/>
        <end position="84"/>
    </location>
</feature>
<comment type="caution">
    <text evidence="2">The sequence shown here is derived from an EMBL/GenBank/DDBJ whole genome shotgun (WGS) entry which is preliminary data.</text>
</comment>
<protein>
    <submittedName>
        <fullName evidence="2">Uncharacterized protein</fullName>
    </submittedName>
</protein>
<dbReference type="STRING" id="1121439.dsat_1852"/>
<keyword evidence="1" id="KW-1133">Transmembrane helix</keyword>
<name>S7UTW1_9BACT</name>
<keyword evidence="1" id="KW-0812">Transmembrane</keyword>
<keyword evidence="1" id="KW-0472">Membrane</keyword>
<evidence type="ECO:0000313" key="3">
    <source>
        <dbReference type="Proteomes" id="UP000014975"/>
    </source>
</evidence>
<dbReference type="eggNOG" id="ENOG5031KGZ">
    <property type="taxonomic scope" value="Bacteria"/>
</dbReference>
<dbReference type="Proteomes" id="UP000014975">
    <property type="component" value="Unassembled WGS sequence"/>
</dbReference>
<proteinExistence type="predicted"/>
<organism evidence="2 3">
    <name type="scientific">Alkalidesulfovibrio alkalitolerans DSM 16529</name>
    <dbReference type="NCBI Taxonomy" id="1121439"/>
    <lineage>
        <taxon>Bacteria</taxon>
        <taxon>Pseudomonadati</taxon>
        <taxon>Thermodesulfobacteriota</taxon>
        <taxon>Desulfovibrionia</taxon>
        <taxon>Desulfovibrionales</taxon>
        <taxon>Desulfovibrionaceae</taxon>
        <taxon>Alkalidesulfovibrio</taxon>
    </lineage>
</organism>
<evidence type="ECO:0000256" key="1">
    <source>
        <dbReference type="SAM" id="Phobius"/>
    </source>
</evidence>
<keyword evidence="3" id="KW-1185">Reference proteome</keyword>
<feature type="transmembrane region" description="Helical" evidence="1">
    <location>
        <begin position="39"/>
        <end position="57"/>
    </location>
</feature>
<evidence type="ECO:0000313" key="2">
    <source>
        <dbReference type="EMBL" id="EPR35748.1"/>
    </source>
</evidence>
<sequence length="125" mass="14032">MNTENPSHVSGRERRIEKLNALLLVTSFLLATHRSEHAFILRSLCVIAALLLFAILVGYDYDLLGRVALLGALATASWLCLRAVRTRRAIESAREELHRHAQAMRELGVPLPPLDDLREARGHMD</sequence>
<reference evidence="2 3" key="1">
    <citation type="journal article" date="2013" name="Genome Announc.">
        <title>Draft genome sequences for three mercury-methylating, sulfate-reducing bacteria.</title>
        <authorList>
            <person name="Brown S.D."/>
            <person name="Hurt R.A.Jr."/>
            <person name="Gilmour C.C."/>
            <person name="Elias D.A."/>
        </authorList>
    </citation>
    <scope>NUCLEOTIDE SEQUENCE [LARGE SCALE GENOMIC DNA]</scope>
    <source>
        <strain evidence="2 3">DSM 16529</strain>
    </source>
</reference>
<accession>S7UTW1</accession>
<dbReference type="EMBL" id="ATHI01000002">
    <property type="protein sequence ID" value="EPR35748.1"/>
    <property type="molecule type" value="Genomic_DNA"/>
</dbReference>
<dbReference type="PATRIC" id="fig|1121439.3.peg.238"/>
<dbReference type="RefSeq" id="WP_020885738.1">
    <property type="nucleotide sequence ID" value="NZ_ATHI01000002.1"/>
</dbReference>
<gene>
    <name evidence="2" type="ORF">dsat_1852</name>
</gene>